<evidence type="ECO:0008006" key="3">
    <source>
        <dbReference type="Google" id="ProtNLM"/>
    </source>
</evidence>
<dbReference type="InterPro" id="IPR011044">
    <property type="entry name" value="Quino_amine_DH_bsu"/>
</dbReference>
<protein>
    <recommendedName>
        <fullName evidence="3">6-bladed beta-propeller</fullName>
    </recommendedName>
</protein>
<proteinExistence type="predicted"/>
<comment type="caution">
    <text evidence="1">The sequence shown here is derived from an EMBL/GenBank/DDBJ whole genome shotgun (WGS) entry which is preliminary data.</text>
</comment>
<gene>
    <name evidence="1" type="ORF">H8S77_01260</name>
</gene>
<dbReference type="EMBL" id="JACOOI010000001">
    <property type="protein sequence ID" value="MBC5641517.1"/>
    <property type="molecule type" value="Genomic_DNA"/>
</dbReference>
<keyword evidence="2" id="KW-1185">Reference proteome</keyword>
<dbReference type="SUPFAM" id="SSF50969">
    <property type="entry name" value="YVTN repeat-like/Quinoprotein amine dehydrogenase"/>
    <property type="match status" value="1"/>
</dbReference>
<organism evidence="1 2">
    <name type="scientific">Parabacteroides segnis</name>
    <dbReference type="NCBI Taxonomy" id="2763058"/>
    <lineage>
        <taxon>Bacteria</taxon>
        <taxon>Pseudomonadati</taxon>
        <taxon>Bacteroidota</taxon>
        <taxon>Bacteroidia</taxon>
        <taxon>Bacteroidales</taxon>
        <taxon>Tannerellaceae</taxon>
        <taxon>Parabacteroides</taxon>
    </lineage>
</organism>
<evidence type="ECO:0000313" key="1">
    <source>
        <dbReference type="EMBL" id="MBC5641517.1"/>
    </source>
</evidence>
<dbReference type="PROSITE" id="PS51257">
    <property type="entry name" value="PROKAR_LIPOPROTEIN"/>
    <property type="match status" value="1"/>
</dbReference>
<reference evidence="1 2" key="1">
    <citation type="submission" date="2020-08" db="EMBL/GenBank/DDBJ databases">
        <title>Genome public.</title>
        <authorList>
            <person name="Liu C."/>
            <person name="Sun Q."/>
        </authorList>
    </citation>
    <scope>NUCLEOTIDE SEQUENCE [LARGE SCALE GENOMIC DNA]</scope>
    <source>
        <strain evidence="1 2">BX2</strain>
    </source>
</reference>
<dbReference type="Proteomes" id="UP000644010">
    <property type="component" value="Unassembled WGS sequence"/>
</dbReference>
<dbReference type="RefSeq" id="WP_186957981.1">
    <property type="nucleotide sequence ID" value="NZ_JACOOI010000001.1"/>
</dbReference>
<dbReference type="Pfam" id="PF15869">
    <property type="entry name" value="TolB_like"/>
    <property type="match status" value="1"/>
</dbReference>
<name>A0ABR7DVJ9_9BACT</name>
<sequence length="351" mass="40618">MVKFGYVVLFVLLISCGEHRKYDHCSRITLDDFAKPVLLESEIVELDEPVMRPLRIYAIDSFLITKEDESEFLLQKYNINSWKKVGECFSFGSGPNEFLWIQSLQSVDSDIWLADGQNASISQFRKEDVLLLDSTNVEAVRKISFEDHFRYIVVLPDGQFAALAYNINHKRLSFYDFEGNLVKTKGEYPDYGDELTEVEKLEGFSCNMILSPHKDRIFLFYMQTDLIEIYDLAGNLVQRLHGPDYFYPAVNQVSQGDALRVSSVDGESRDGYFSPVVVNDKVYVLYSGEYYDRKKGSSLQKNLFVFDNEGTPVKRYLLDTPIYNFTIDSKENFLYGLSNDPEFHVVRYKLD</sequence>
<accession>A0ABR7DVJ9</accession>
<evidence type="ECO:0000313" key="2">
    <source>
        <dbReference type="Proteomes" id="UP000644010"/>
    </source>
</evidence>